<dbReference type="EMBL" id="MT024868">
    <property type="protein sequence ID" value="QIN94390.1"/>
    <property type="molecule type" value="Genomic_DNA"/>
</dbReference>
<dbReference type="RefSeq" id="YP_009887327.1">
    <property type="nucleotide sequence ID" value="NC_049498.1"/>
</dbReference>
<dbReference type="GeneID" id="55816782"/>
<dbReference type="Proteomes" id="UP000500909">
    <property type="component" value="Segment"/>
</dbReference>
<name>A0A6G8R2G3_9CAUD</name>
<evidence type="ECO:0000313" key="2">
    <source>
        <dbReference type="Proteomes" id="UP000500909"/>
    </source>
</evidence>
<evidence type="ECO:0000313" key="1">
    <source>
        <dbReference type="EMBL" id="QIN94390.1"/>
    </source>
</evidence>
<reference evidence="1 2" key="1">
    <citation type="submission" date="2020-02" db="EMBL/GenBank/DDBJ databases">
        <authorList>
            <person name="Bojorquez D.A."/>
            <person name="Alcantara J.K.D.L."/>
            <person name="Arambulo J.M.L."/>
            <person name="Budzinski C.A."/>
            <person name="Campbell G.A."/>
            <person name="Dosanjh M.K."/>
            <person name="Gallardo M.A."/>
            <person name="Huang C."/>
            <person name="Nguyen N."/>
            <person name="Yee O.M."/>
            <person name="Ngo R.T."/>
            <person name="Kapinos A."/>
            <person name="Freise A.C."/>
            <person name="Reddi K."/>
            <person name="Moberg-Parker J."/>
            <person name="Garlena R.A."/>
            <person name="Russell D.A."/>
            <person name="Pope W.H."/>
            <person name="Jacobs-Sera D."/>
            <person name="Hatfull G.F."/>
        </authorList>
    </citation>
    <scope>NUCLEOTIDE SEQUENCE [LARGE SCALE GENOMIC DNA]</scope>
</reference>
<dbReference type="KEGG" id="vg:55816782"/>
<gene>
    <name evidence="1" type="primary">61</name>
    <name evidence="1" type="ORF">SEA_ABBA_61</name>
</gene>
<sequence length="405" mass="44295">MTETDLLPGYVAKKLDDFRLEHTGLTIGDHFGAQSPALAEAWVEHLTGTPYRANSATAAEWWKSGALANRGFERIPHNEPGKPGDLAVWSGDTTGAAPFTGTLGILLDDLPPTVSPVNVFTQAPASPAPRKLYRGGLLGFWRPTAVVLPRHTDEQIDAGLKRLDADLLAYLAAADGEEAKKYADDEPTGPTMTDAEVDEAMRDLPDLKTFAEPGDVVVVGKGALLGFTRPAPLPTFKVGDDVTVPRDLVGDLMNSLPHLAPAVKFPHVEFGPTDAEILARHKTPFGFSPGGIEPEHWMKKTFIERADWLAERDAPSNWRPPSDSPMAKWLAEEESKMIGRHVALEVSTADSDACQRDLEAFAAELRGPRIDRRTRLAWAGECLREAGVQIGEALRLLFTLWRRYE</sequence>
<keyword evidence="2" id="KW-1185">Reference proteome</keyword>
<protein>
    <submittedName>
        <fullName evidence="1">Peptidase</fullName>
    </submittedName>
</protein>
<organism evidence="1 2">
    <name type="scientific">Arthrobacter phage Abba</name>
    <dbReference type="NCBI Taxonomy" id="2713256"/>
    <lineage>
        <taxon>Viruses</taxon>
        <taxon>Duplodnaviria</taxon>
        <taxon>Heunggongvirae</taxon>
        <taxon>Uroviricota</taxon>
        <taxon>Caudoviricetes</taxon>
        <taxon>Berryhillviridae</taxon>
        <taxon>Ayohtrevirus</taxon>
        <taxon>Ayohtrevirus abba</taxon>
    </lineage>
</organism>
<proteinExistence type="predicted"/>
<accession>A0A6G8R2G3</accession>